<dbReference type="GO" id="GO:0015031">
    <property type="term" value="P:protein transport"/>
    <property type="evidence" value="ECO:0007669"/>
    <property type="project" value="InterPro"/>
</dbReference>
<dbReference type="EMBL" id="CP043431">
    <property type="protein sequence ID" value="QNT65002.1"/>
    <property type="molecule type" value="Genomic_DNA"/>
</dbReference>
<protein>
    <submittedName>
        <fullName evidence="2">Accessory Sec system protein Asp2</fullName>
    </submittedName>
</protein>
<gene>
    <name evidence="2" type="primary">asp2</name>
    <name evidence="1" type="ORF">FY536_00145</name>
    <name evidence="2" type="ORF">FY536_06960</name>
</gene>
<dbReference type="InterPro" id="IPR022267">
    <property type="entry name" value="Asp2"/>
</dbReference>
<dbReference type="AlphaFoldDB" id="A0A7H1MNG6"/>
<evidence type="ECO:0000313" key="1">
    <source>
        <dbReference type="EMBL" id="QNT63774.1"/>
    </source>
</evidence>
<evidence type="ECO:0000313" key="3">
    <source>
        <dbReference type="Proteomes" id="UP000516446"/>
    </source>
</evidence>
<organism evidence="2 3">
    <name type="scientific">Weissella koreensis</name>
    <dbReference type="NCBI Taxonomy" id="165096"/>
    <lineage>
        <taxon>Bacteria</taxon>
        <taxon>Bacillati</taxon>
        <taxon>Bacillota</taxon>
        <taxon>Bacilli</taxon>
        <taxon>Lactobacillales</taxon>
        <taxon>Lactobacillaceae</taxon>
        <taxon>Weissella</taxon>
    </lineage>
</organism>
<dbReference type="RefSeq" id="WP_104914376.1">
    <property type="nucleotide sequence ID" value="NZ_CP026847.1"/>
</dbReference>
<dbReference type="Pfam" id="PF16929">
    <property type="entry name" value="Asp2"/>
    <property type="match status" value="1"/>
</dbReference>
<name>A0A7H1MNG6_9LACO</name>
<proteinExistence type="predicted"/>
<sequence>MKRYIANILQIGDENLKPELLDENIKWEYLDISNEDMYEELDAIKEINYYGFSGYVITSKISLEQLKLIDNEIKIEEYKVFNLNSYQSKETLDYLRYKYHVYDMPDNDVLSVTNIIFENFFNQQYGDRMKRDLLKVSASNETKVQYFGHNKIQVDTMNKYDKTYISWGSHYLYVRENVMELWLEYELYGDIKIQLEISLTTAINDGNVETILLSDTDMIDPFLIGPYTEGKTLSFRVILEGNGSAVIGNLHFRQNRGGYGQMLPGGERLVNASREELFVYYNQGNLKPPLNVYFSGYRTAEGFEGYPMMRSLDHPFILIGDPRLEGGEFYRDVRGDLEEQLVNFIDNKLEELNLNRHDLNLMGLSMGTTGAIYYSNILKPGNVIIGKPLVNLKGIAENSTVNRTEDFLTALDIQKDMNIDNEDFITQNIKLENIKNTTFYVIYMEQDDYDNRGFYKLKELFDGHINLIGKGFEGRHNDESSKVVEWFLIYTNDAMKKWEDGNG</sequence>
<dbReference type="NCBIfam" id="TIGR03712">
    <property type="entry name" value="acc_sec_asp2"/>
    <property type="match status" value="1"/>
</dbReference>
<evidence type="ECO:0000313" key="2">
    <source>
        <dbReference type="EMBL" id="QNT65002.1"/>
    </source>
</evidence>
<keyword evidence="3" id="KW-1185">Reference proteome</keyword>
<reference evidence="2 3" key="1">
    <citation type="submission" date="2019-08" db="EMBL/GenBank/DDBJ databases">
        <authorList>
            <person name="Chang H.C."/>
            <person name="Mun S.Y."/>
        </authorList>
    </citation>
    <scope>NUCLEOTIDE SEQUENCE [LARGE SCALE GENOMIC DNA]</scope>
    <source>
        <strain evidence="2 3">SK</strain>
    </source>
</reference>
<accession>A0A7H1MNG6</accession>
<dbReference type="EMBL" id="CP043431">
    <property type="protein sequence ID" value="QNT63774.1"/>
    <property type="molecule type" value="Genomic_DNA"/>
</dbReference>
<dbReference type="Proteomes" id="UP000516446">
    <property type="component" value="Chromosome"/>
</dbReference>